<keyword evidence="2" id="KW-0812">Transmembrane</keyword>
<keyword evidence="2" id="KW-1133">Transmembrane helix</keyword>
<dbReference type="EMBL" id="BBXV01000001">
    <property type="protein sequence ID" value="GAQ16098.1"/>
    <property type="molecule type" value="Genomic_DNA"/>
</dbReference>
<comment type="caution">
    <text evidence="4">The sequence shown here is derived from an EMBL/GenBank/DDBJ whole genome shotgun (WGS) entry which is preliminary data.</text>
</comment>
<sequence length="199" mass="21933">MEKDLKIEKKKMNPFLWFLFAIVIPLLIAVVIAVIAFSIAGVNVMEWVKEKGSNIPVVSSLIESPEGESVEQTPDHASEQLAAKNEQIEQLNQQVQDMETTIDRLEEEAVILENRNKQNEATAEVEADSESENSSISTIASSFKDMDSEQAALIMQDLDNQTAVSILEEVSNKVRGAILAEMEPAKAAELTKIFIDAGN</sequence>
<dbReference type="SUPFAM" id="SSF158791">
    <property type="entry name" value="MgtE N-terminal domain-like"/>
    <property type="match status" value="1"/>
</dbReference>
<evidence type="ECO:0000256" key="1">
    <source>
        <dbReference type="SAM" id="Coils"/>
    </source>
</evidence>
<dbReference type="Proteomes" id="UP000052946">
    <property type="component" value="Unassembled WGS sequence"/>
</dbReference>
<feature type="coiled-coil region" evidence="1">
    <location>
        <begin position="78"/>
        <end position="122"/>
    </location>
</feature>
<reference evidence="5" key="1">
    <citation type="submission" date="2015-07" db="EMBL/GenBank/DDBJ databases">
        <title>Draft Genome Sequence of Oceanobacillus picturae Heshi-B3 that Was Isolated from Fermented Rice Bran with Aging Salted Mackerel, Which Was Named Heshiko as Traditional Fermented Seafood in Japan.</title>
        <authorList>
            <person name="Akuzawa S."/>
            <person name="Nakagawa J."/>
            <person name="Kanekatsu T."/>
            <person name="Kanesaki Y."/>
            <person name="Suzuki T."/>
        </authorList>
    </citation>
    <scope>NUCLEOTIDE SEQUENCE [LARGE SCALE GENOMIC DNA]</scope>
    <source>
        <strain evidence="5">Heshi-B3</strain>
    </source>
</reference>
<dbReference type="Pfam" id="PF03448">
    <property type="entry name" value="MgtE_N"/>
    <property type="match status" value="1"/>
</dbReference>
<name>A0A0U9H0E2_9BACI</name>
<dbReference type="AlphaFoldDB" id="A0A0U9H0E2"/>
<organism evidence="4 5">
    <name type="scientific">Oceanobacillus picturae</name>
    <dbReference type="NCBI Taxonomy" id="171693"/>
    <lineage>
        <taxon>Bacteria</taxon>
        <taxon>Bacillati</taxon>
        <taxon>Bacillota</taxon>
        <taxon>Bacilli</taxon>
        <taxon>Bacillales</taxon>
        <taxon>Bacillaceae</taxon>
        <taxon>Oceanobacillus</taxon>
    </lineage>
</organism>
<evidence type="ECO:0000259" key="3">
    <source>
        <dbReference type="Pfam" id="PF03448"/>
    </source>
</evidence>
<proteinExistence type="predicted"/>
<reference evidence="4 5" key="2">
    <citation type="journal article" date="2016" name="Genome Announc.">
        <title>Draft Genome Sequence of Oceanobacillus picturae Heshi-B3, Isolated from Fermented Rice Bran in a Traditional Japanese Seafood Dish.</title>
        <authorList>
            <person name="Akuzawa S."/>
            <person name="Nagaoka J."/>
            <person name="Kanekatsu M."/>
            <person name="Kanesaki Y."/>
            <person name="Suzuki T."/>
        </authorList>
    </citation>
    <scope>NUCLEOTIDE SEQUENCE [LARGE SCALE GENOMIC DNA]</scope>
    <source>
        <strain evidence="4 5">Heshi-B3</strain>
    </source>
</reference>
<dbReference type="RefSeq" id="WP_058949032.1">
    <property type="nucleotide sequence ID" value="NZ_BBXV01000001.1"/>
</dbReference>
<protein>
    <submittedName>
        <fullName evidence="4">MgtE</fullName>
    </submittedName>
</protein>
<feature type="transmembrane region" description="Helical" evidence="2">
    <location>
        <begin position="15"/>
        <end position="42"/>
    </location>
</feature>
<accession>A0A0U9H0E2</accession>
<evidence type="ECO:0000313" key="4">
    <source>
        <dbReference type="EMBL" id="GAQ16098.1"/>
    </source>
</evidence>
<dbReference type="InterPro" id="IPR006668">
    <property type="entry name" value="Mg_transptr_MgtE_intracell_dom"/>
</dbReference>
<keyword evidence="2" id="KW-0472">Membrane</keyword>
<keyword evidence="1" id="KW-0175">Coiled coil</keyword>
<feature type="domain" description="Magnesium transporter MgtE intracellular" evidence="3">
    <location>
        <begin position="137"/>
        <end position="190"/>
    </location>
</feature>
<evidence type="ECO:0000313" key="5">
    <source>
        <dbReference type="Proteomes" id="UP000052946"/>
    </source>
</evidence>
<dbReference type="OrthoDB" id="1724615at2"/>
<gene>
    <name evidence="4" type="ORF">OPHB3_0014</name>
</gene>
<evidence type="ECO:0000256" key="2">
    <source>
        <dbReference type="SAM" id="Phobius"/>
    </source>
</evidence>